<accession>A0A4V2ZX48</accession>
<evidence type="ECO:0000313" key="2">
    <source>
        <dbReference type="EMBL" id="TDG12903.1"/>
    </source>
</evidence>
<dbReference type="Proteomes" id="UP000295554">
    <property type="component" value="Unassembled WGS sequence"/>
</dbReference>
<evidence type="ECO:0000313" key="3">
    <source>
        <dbReference type="Proteomes" id="UP000295554"/>
    </source>
</evidence>
<protein>
    <submittedName>
        <fullName evidence="2">Uncharacterized protein</fullName>
    </submittedName>
</protein>
<keyword evidence="3" id="KW-1185">Reference proteome</keyword>
<feature type="region of interest" description="Disordered" evidence="1">
    <location>
        <begin position="39"/>
        <end position="60"/>
    </location>
</feature>
<comment type="caution">
    <text evidence="2">The sequence shown here is derived from an EMBL/GenBank/DDBJ whole genome shotgun (WGS) entry which is preliminary data.</text>
</comment>
<reference evidence="2 3" key="1">
    <citation type="submission" date="2019-03" db="EMBL/GenBank/DDBJ databases">
        <title>Seongchinamella monodicae gen. nov., sp. nov., a novel member of the Gammaproteobacteria isolated from a tidal mudflat of beach.</title>
        <authorList>
            <person name="Yang H.G."/>
            <person name="Kang J.W."/>
            <person name="Lee S.D."/>
        </authorList>
    </citation>
    <scope>NUCLEOTIDE SEQUENCE [LARGE SCALE GENOMIC DNA]</scope>
    <source>
        <strain evidence="2 3">GH4-78</strain>
    </source>
</reference>
<dbReference type="AlphaFoldDB" id="A0A4V2ZX48"/>
<dbReference type="EMBL" id="SMSE01000003">
    <property type="protein sequence ID" value="TDG12903.1"/>
    <property type="molecule type" value="Genomic_DNA"/>
</dbReference>
<organism evidence="2 3">
    <name type="scientific">Seongchinamella unica</name>
    <dbReference type="NCBI Taxonomy" id="2547392"/>
    <lineage>
        <taxon>Bacteria</taxon>
        <taxon>Pseudomonadati</taxon>
        <taxon>Pseudomonadota</taxon>
        <taxon>Gammaproteobacteria</taxon>
        <taxon>Cellvibrionales</taxon>
        <taxon>Halieaceae</taxon>
        <taxon>Seongchinamella</taxon>
    </lineage>
</organism>
<evidence type="ECO:0000256" key="1">
    <source>
        <dbReference type="SAM" id="MobiDB-lite"/>
    </source>
</evidence>
<name>A0A4V2ZX48_9GAMM</name>
<sequence length="60" mass="6634">MAIKETDKQSLTSAAASQRLSYKTPRFWNLGAVRDRTGSLNNSQVDECGNNGHYKGCNRS</sequence>
<proteinExistence type="predicted"/>
<gene>
    <name evidence="2" type="ORF">E2F43_15215</name>
</gene>